<dbReference type="AlphaFoldDB" id="A0A433D8X8"/>
<dbReference type="EMBL" id="RBNI01005006">
    <property type="protein sequence ID" value="RUP47061.1"/>
    <property type="molecule type" value="Genomic_DNA"/>
</dbReference>
<comment type="caution">
    <text evidence="1">The sequence shown here is derived from an EMBL/GenBank/DDBJ whole genome shotgun (WGS) entry which is preliminary data.</text>
</comment>
<organism evidence="1 2">
    <name type="scientific">Jimgerdemannia flammicorona</name>
    <dbReference type="NCBI Taxonomy" id="994334"/>
    <lineage>
        <taxon>Eukaryota</taxon>
        <taxon>Fungi</taxon>
        <taxon>Fungi incertae sedis</taxon>
        <taxon>Mucoromycota</taxon>
        <taxon>Mucoromycotina</taxon>
        <taxon>Endogonomycetes</taxon>
        <taxon>Endogonales</taxon>
        <taxon>Endogonaceae</taxon>
        <taxon>Jimgerdemannia</taxon>
    </lineage>
</organism>
<accession>A0A433D8X8</accession>
<sequence>MGIGNSKQFLPNSEDELNRRRHAHDMIRKLAHGNFNCPVEEALQRGIRVLDAGCFGGGSFILTYTRSDWPIAIAELIRVTKPARGSYIWSLVVDVQDRVVITHIAPFACMDVMLIIKIEGGYLLFWRQTLSISVDCHNLYPSRYTLAIRIWNRYIDMNSLFRLVNVFINLLPGGWVELLEFDAKVQQSGPTYDLIRDSCTQASKTLDICFRLNMPFTHTHHLVRPSPKLQ</sequence>
<evidence type="ECO:0000313" key="1">
    <source>
        <dbReference type="EMBL" id="RUP47061.1"/>
    </source>
</evidence>
<evidence type="ECO:0000313" key="2">
    <source>
        <dbReference type="Proteomes" id="UP000268093"/>
    </source>
</evidence>
<protein>
    <recommendedName>
        <fullName evidence="3">Methyltransferase domain-containing protein</fullName>
    </recommendedName>
</protein>
<gene>
    <name evidence="1" type="ORF">BC936DRAFT_146175</name>
</gene>
<dbReference type="Proteomes" id="UP000268093">
    <property type="component" value="Unassembled WGS sequence"/>
</dbReference>
<proteinExistence type="predicted"/>
<name>A0A433D8X8_9FUNG</name>
<dbReference type="OrthoDB" id="2013972at2759"/>
<reference evidence="1 2" key="1">
    <citation type="journal article" date="2018" name="New Phytol.">
        <title>Phylogenomics of Endogonaceae and evolution of mycorrhizas within Mucoromycota.</title>
        <authorList>
            <person name="Chang Y."/>
            <person name="Desiro A."/>
            <person name="Na H."/>
            <person name="Sandor L."/>
            <person name="Lipzen A."/>
            <person name="Clum A."/>
            <person name="Barry K."/>
            <person name="Grigoriev I.V."/>
            <person name="Martin F.M."/>
            <person name="Stajich J.E."/>
            <person name="Smith M.E."/>
            <person name="Bonito G."/>
            <person name="Spatafora J.W."/>
        </authorList>
    </citation>
    <scope>NUCLEOTIDE SEQUENCE [LARGE SCALE GENOMIC DNA]</scope>
    <source>
        <strain evidence="1 2">GMNB39</strain>
    </source>
</reference>
<evidence type="ECO:0008006" key="3">
    <source>
        <dbReference type="Google" id="ProtNLM"/>
    </source>
</evidence>
<keyword evidence="2" id="KW-1185">Reference proteome</keyword>